<dbReference type="SUPFAM" id="SSF53756">
    <property type="entry name" value="UDP-Glycosyltransferase/glycogen phosphorylase"/>
    <property type="match status" value="1"/>
</dbReference>
<feature type="domain" description="Glycosyltransferase subfamily 4-like N-terminal" evidence="1">
    <location>
        <begin position="29"/>
        <end position="180"/>
    </location>
</feature>
<dbReference type="EMBL" id="FNEE01000024">
    <property type="protein sequence ID" value="SDK98189.1"/>
    <property type="molecule type" value="Genomic_DNA"/>
</dbReference>
<dbReference type="RefSeq" id="WP_167366558.1">
    <property type="nucleotide sequence ID" value="NZ_FNEE01000024.1"/>
</dbReference>
<sequence>MSGAELPIRIRFEHTLYPHWGRWAGYVQVAQHFDRAAFAVGLHGTPDDDSDVPAWLSPLRPVLKRWCRRSGMRWYKVSDLTAEARIFGECIRGSWDIVHLLDGEHSGRYLPGLLKLGGRSSLPVIATFHQPPEVAEAILDGELLRRLDHLIIVSPTQAEFFGQFVPAERLHLVLHGVDTSFFAPGDRTRANARLKCLTVGNWLRDWDTVRAVATALPEIDFEVVTGANLGLMSANVTIRSGLDDDRLASLYRSADVLFLPLLGATANNALLEGVASGLPVVSSDIAAVRAYLPGTEAILVSHADDFVAALRLLQADEGLRSAMAAQARVRAEELSWPRIAKLHQAIYERALGRLAPIHEA</sequence>
<organism evidence="2 3">
    <name type="scientific">Mesorhizobium muleiense</name>
    <dbReference type="NCBI Taxonomy" id="1004279"/>
    <lineage>
        <taxon>Bacteria</taxon>
        <taxon>Pseudomonadati</taxon>
        <taxon>Pseudomonadota</taxon>
        <taxon>Alphaproteobacteria</taxon>
        <taxon>Hyphomicrobiales</taxon>
        <taxon>Phyllobacteriaceae</taxon>
        <taxon>Mesorhizobium</taxon>
    </lineage>
</organism>
<dbReference type="InterPro" id="IPR028098">
    <property type="entry name" value="Glyco_trans_4-like_N"/>
</dbReference>
<dbReference type="AlphaFoldDB" id="A0A1G9GBZ1"/>
<dbReference type="Pfam" id="PF13439">
    <property type="entry name" value="Glyco_transf_4"/>
    <property type="match status" value="1"/>
</dbReference>
<dbReference type="CDD" id="cd03801">
    <property type="entry name" value="GT4_PimA-like"/>
    <property type="match status" value="1"/>
</dbReference>
<dbReference type="Gene3D" id="3.40.50.2000">
    <property type="entry name" value="Glycogen Phosphorylase B"/>
    <property type="match status" value="2"/>
</dbReference>
<accession>A0A1G9GBZ1</accession>
<name>A0A1G9GBZ1_9HYPH</name>
<gene>
    <name evidence="2" type="ORF">SAMN05428953_12443</name>
</gene>
<protein>
    <submittedName>
        <fullName evidence="2">Glycosyltransferase involved in cell wall bisynthesis</fullName>
    </submittedName>
</protein>
<keyword evidence="2" id="KW-0808">Transferase</keyword>
<dbReference type="GO" id="GO:0016757">
    <property type="term" value="F:glycosyltransferase activity"/>
    <property type="evidence" value="ECO:0007669"/>
    <property type="project" value="UniProtKB-ARBA"/>
</dbReference>
<dbReference type="Pfam" id="PF13692">
    <property type="entry name" value="Glyco_trans_1_4"/>
    <property type="match status" value="1"/>
</dbReference>
<reference evidence="3" key="1">
    <citation type="submission" date="2016-10" db="EMBL/GenBank/DDBJ databases">
        <authorList>
            <person name="Varghese N."/>
            <person name="Submissions S."/>
        </authorList>
    </citation>
    <scope>NUCLEOTIDE SEQUENCE [LARGE SCALE GENOMIC DNA]</scope>
    <source>
        <strain evidence="3">CGMCC 1.11022</strain>
    </source>
</reference>
<evidence type="ECO:0000313" key="3">
    <source>
        <dbReference type="Proteomes" id="UP000198894"/>
    </source>
</evidence>
<dbReference type="PANTHER" id="PTHR12526">
    <property type="entry name" value="GLYCOSYLTRANSFERASE"/>
    <property type="match status" value="1"/>
</dbReference>
<keyword evidence="3" id="KW-1185">Reference proteome</keyword>
<evidence type="ECO:0000259" key="1">
    <source>
        <dbReference type="Pfam" id="PF13439"/>
    </source>
</evidence>
<evidence type="ECO:0000313" key="2">
    <source>
        <dbReference type="EMBL" id="SDK98189.1"/>
    </source>
</evidence>
<proteinExistence type="predicted"/>
<dbReference type="Proteomes" id="UP000198894">
    <property type="component" value="Unassembled WGS sequence"/>
</dbReference>